<dbReference type="CDD" id="cd10967">
    <property type="entry name" value="CE4_GLA_like_6s"/>
    <property type="match status" value="1"/>
</dbReference>
<dbReference type="PANTHER" id="PTHR10587:SF80">
    <property type="entry name" value="CHITOOLIGOSACCHARIDE DEACETYLASE"/>
    <property type="match status" value="1"/>
</dbReference>
<feature type="chain" id="PRO_5022075148" description="NodB homology domain-containing protein" evidence="1">
    <location>
        <begin position="24"/>
        <end position="413"/>
    </location>
</feature>
<organism evidence="3 4">
    <name type="scientific">Cyclobacterium qasimii</name>
    <dbReference type="NCBI Taxonomy" id="1350429"/>
    <lineage>
        <taxon>Bacteria</taxon>
        <taxon>Pseudomonadati</taxon>
        <taxon>Bacteroidota</taxon>
        <taxon>Cytophagia</taxon>
        <taxon>Cytophagales</taxon>
        <taxon>Cyclobacteriaceae</taxon>
        <taxon>Cyclobacterium</taxon>
    </lineage>
</organism>
<comment type="caution">
    <text evidence="3">The sequence shown here is derived from an EMBL/GenBank/DDBJ whole genome shotgun (WGS) entry which is preliminary data.</text>
</comment>
<proteinExistence type="predicted"/>
<dbReference type="GO" id="GO:0016020">
    <property type="term" value="C:membrane"/>
    <property type="evidence" value="ECO:0007669"/>
    <property type="project" value="TreeGrafter"/>
</dbReference>
<keyword evidence="4" id="KW-1185">Reference proteome</keyword>
<dbReference type="EMBL" id="BJYV01000020">
    <property type="protein sequence ID" value="GEO23051.1"/>
    <property type="molecule type" value="Genomic_DNA"/>
</dbReference>
<evidence type="ECO:0000259" key="2">
    <source>
        <dbReference type="PROSITE" id="PS51677"/>
    </source>
</evidence>
<dbReference type="RefSeq" id="WP_020888863.1">
    <property type="nucleotide sequence ID" value="NZ_BJYV01000020.1"/>
</dbReference>
<evidence type="ECO:0000313" key="3">
    <source>
        <dbReference type="EMBL" id="GEO23051.1"/>
    </source>
</evidence>
<accession>A0A512CFP5</accession>
<protein>
    <recommendedName>
        <fullName evidence="2">NodB homology domain-containing protein</fullName>
    </recommendedName>
</protein>
<feature type="signal peptide" evidence="1">
    <location>
        <begin position="1"/>
        <end position="23"/>
    </location>
</feature>
<dbReference type="AlphaFoldDB" id="A0A512CFP5"/>
<dbReference type="InterPro" id="IPR011330">
    <property type="entry name" value="Glyco_hydro/deAcase_b/a-brl"/>
</dbReference>
<dbReference type="InterPro" id="IPR002509">
    <property type="entry name" value="NODB_dom"/>
</dbReference>
<sequence length="413" mass="45837">MKSIFSVSAIIIVLVFGGLSASAQNPDFPWPEGKKMAISLSFDDARGSNPDPGATLLNEYGVKATFYVVPASMESDIEGWKMVVETGHEIGNHSLYHPCSGNFAWSRDRALEDYTIARMRKELSDTNDEVERLLGVRPEVFAYPCGLSFVGKGEETQSYVPLISEMFLSGRGWLDEAPVDPYYADMAQLTGMKMDNMSFEEILPIIEAASENRQWLVLAGHENGTEGNQTTYLSMLRKLSEYANDPANGIWIAPVGTVAKYVKEKRTAMEGNLNIPGISKPAANGNIYLTSEKGRGIGPDIQYMPEWNAFGWFMAKDRVEWDMNLPKKGSYEVWMEWSVSDEEAGKPFLLTSGDQTIKGVIKPSGSWETFQKIKIGELTLDEDFNRIVVASGQEFDKGALMDLKALTLVPAKK</sequence>
<dbReference type="PROSITE" id="PS51677">
    <property type="entry name" value="NODB"/>
    <property type="match status" value="1"/>
</dbReference>
<dbReference type="Gene3D" id="2.60.120.260">
    <property type="entry name" value="Galactose-binding domain-like"/>
    <property type="match status" value="1"/>
</dbReference>
<dbReference type="Gene3D" id="3.20.20.370">
    <property type="entry name" value="Glycoside hydrolase/deacetylase"/>
    <property type="match status" value="1"/>
</dbReference>
<reference evidence="3 4" key="1">
    <citation type="submission" date="2019-07" db="EMBL/GenBank/DDBJ databases">
        <title>Whole genome shotgun sequence of Cyclobacterium qasimii NBRC 106168.</title>
        <authorList>
            <person name="Hosoyama A."/>
            <person name="Uohara A."/>
            <person name="Ohji S."/>
            <person name="Ichikawa N."/>
        </authorList>
    </citation>
    <scope>NUCLEOTIDE SEQUENCE [LARGE SCALE GENOMIC DNA]</scope>
    <source>
        <strain evidence="3 4">NBRC 106168</strain>
    </source>
</reference>
<dbReference type="GO" id="GO:0005975">
    <property type="term" value="P:carbohydrate metabolic process"/>
    <property type="evidence" value="ECO:0007669"/>
    <property type="project" value="InterPro"/>
</dbReference>
<dbReference type="PANTHER" id="PTHR10587">
    <property type="entry name" value="GLYCOSYL TRANSFERASE-RELATED"/>
    <property type="match status" value="1"/>
</dbReference>
<name>A0A512CFP5_9BACT</name>
<dbReference type="InterPro" id="IPR050248">
    <property type="entry name" value="Polysacc_deacetylase_ArnD"/>
</dbReference>
<keyword evidence="1" id="KW-0732">Signal</keyword>
<gene>
    <name evidence="3" type="ORF">CQA01_35850</name>
</gene>
<dbReference type="SUPFAM" id="SSF88713">
    <property type="entry name" value="Glycoside hydrolase/deacetylase"/>
    <property type="match status" value="1"/>
</dbReference>
<dbReference type="GO" id="GO:0016810">
    <property type="term" value="F:hydrolase activity, acting on carbon-nitrogen (but not peptide) bonds"/>
    <property type="evidence" value="ECO:0007669"/>
    <property type="project" value="InterPro"/>
</dbReference>
<dbReference type="Proteomes" id="UP000321301">
    <property type="component" value="Unassembled WGS sequence"/>
</dbReference>
<evidence type="ECO:0000256" key="1">
    <source>
        <dbReference type="SAM" id="SignalP"/>
    </source>
</evidence>
<dbReference type="Pfam" id="PF01522">
    <property type="entry name" value="Polysacc_deac_1"/>
    <property type="match status" value="1"/>
</dbReference>
<feature type="domain" description="NodB homology" evidence="2">
    <location>
        <begin position="36"/>
        <end position="253"/>
    </location>
</feature>
<evidence type="ECO:0000313" key="4">
    <source>
        <dbReference type="Proteomes" id="UP000321301"/>
    </source>
</evidence>